<dbReference type="Gene3D" id="1.10.3110.10">
    <property type="entry name" value="protoporphyrinogen ix oxidase, domain 3"/>
    <property type="match status" value="1"/>
</dbReference>
<keyword evidence="3" id="KW-1185">Reference proteome</keyword>
<dbReference type="InterPro" id="IPR050464">
    <property type="entry name" value="Zeta_carotene_desat/Oxidored"/>
</dbReference>
<dbReference type="PANTHER" id="PTHR42923">
    <property type="entry name" value="PROTOPORPHYRINOGEN OXIDASE"/>
    <property type="match status" value="1"/>
</dbReference>
<dbReference type="InterPro" id="IPR002937">
    <property type="entry name" value="Amino_oxidase"/>
</dbReference>
<reference evidence="3" key="1">
    <citation type="journal article" date="2019" name="Int. J. Syst. Evol. Microbiol.">
        <title>The Global Catalogue of Microorganisms (GCM) 10K type strain sequencing project: providing services to taxonomists for standard genome sequencing and annotation.</title>
        <authorList>
            <consortium name="The Broad Institute Genomics Platform"/>
            <consortium name="The Broad Institute Genome Sequencing Center for Infectious Disease"/>
            <person name="Wu L."/>
            <person name="Ma J."/>
        </authorList>
    </citation>
    <scope>NUCLEOTIDE SEQUENCE [LARGE SCALE GENOMIC DNA]</scope>
    <source>
        <strain evidence="3">CCUG 54523</strain>
    </source>
</reference>
<dbReference type="Gene3D" id="3.90.660.20">
    <property type="entry name" value="Protoporphyrinogen oxidase, mitochondrial, domain 2"/>
    <property type="match status" value="1"/>
</dbReference>
<comment type="caution">
    <text evidence="2">The sequence shown here is derived from an EMBL/GenBank/DDBJ whole genome shotgun (WGS) entry which is preliminary data.</text>
</comment>
<sequence length="483" mass="49498">MPDAPEPFDDLLTHAHETRVVVVGAGIAGLVAAWECARVGMPVTVLEASDDVGGTVATAEVAGLALDIGADCWSRSDAVRELVEELGLTGRVITPADEGTWIAGLPRDAAAPVPADAVLGIPANPWDESARRFIGWSGAWRAYLDRLRPPLTIGKELNLARLVRTRMGDAVLERMVAPLTAGRYGISPDAVDVSAAAPGLSTALTRTGSLGGAVADLLVGRRGPAVESLDGGMRQLIDALVTRLADLGAVVETGASVDVVVRDDDGWRALDGAEERARGDVLIVAASPHAAARLLAPHAGETVGLMTDAASTREIVTLVVDAPELDAAPRGSQIYRVPGSGPASGLVHGTARWEWLARAAGPGRHVVRVAFDRPPGSAAASATSDTEAVAAAREEASAVLGVRIDADAVRGWHRAEFPLPLPASALGHDERAAGVRSAVTAVPGLAAVGAWLAGSGLAAVVGHARAEAERVRRAALWGSASAG</sequence>
<dbReference type="Gene3D" id="3.50.50.60">
    <property type="entry name" value="FAD/NAD(P)-binding domain"/>
    <property type="match status" value="1"/>
</dbReference>
<accession>A0ABW3AFM7</accession>
<dbReference type="RefSeq" id="WP_204980975.1">
    <property type="nucleotide sequence ID" value="NZ_JBHTII010000001.1"/>
</dbReference>
<organism evidence="2 3">
    <name type="scientific">Microbacterium insulae</name>
    <dbReference type="NCBI Taxonomy" id="483014"/>
    <lineage>
        <taxon>Bacteria</taxon>
        <taxon>Bacillati</taxon>
        <taxon>Actinomycetota</taxon>
        <taxon>Actinomycetes</taxon>
        <taxon>Micrococcales</taxon>
        <taxon>Microbacteriaceae</taxon>
        <taxon>Microbacterium</taxon>
    </lineage>
</organism>
<dbReference type="SUPFAM" id="SSF51905">
    <property type="entry name" value="FAD/NAD(P)-binding domain"/>
    <property type="match status" value="1"/>
</dbReference>
<gene>
    <name evidence="2" type="ORF">ACFQ0P_04995</name>
</gene>
<proteinExistence type="predicted"/>
<feature type="domain" description="Amine oxidase" evidence="1">
    <location>
        <begin position="27"/>
        <end position="471"/>
    </location>
</feature>
<dbReference type="Proteomes" id="UP001597055">
    <property type="component" value="Unassembled WGS sequence"/>
</dbReference>
<name>A0ABW3AFM7_9MICO</name>
<evidence type="ECO:0000313" key="3">
    <source>
        <dbReference type="Proteomes" id="UP001597055"/>
    </source>
</evidence>
<dbReference type="Pfam" id="PF01593">
    <property type="entry name" value="Amino_oxidase"/>
    <property type="match status" value="1"/>
</dbReference>
<dbReference type="InterPro" id="IPR036188">
    <property type="entry name" value="FAD/NAD-bd_sf"/>
</dbReference>
<dbReference type="PANTHER" id="PTHR42923:SF3">
    <property type="entry name" value="PROTOPORPHYRINOGEN OXIDASE"/>
    <property type="match status" value="1"/>
</dbReference>
<dbReference type="EMBL" id="JBHTII010000001">
    <property type="protein sequence ID" value="MFD0789745.1"/>
    <property type="molecule type" value="Genomic_DNA"/>
</dbReference>
<evidence type="ECO:0000259" key="1">
    <source>
        <dbReference type="Pfam" id="PF01593"/>
    </source>
</evidence>
<protein>
    <submittedName>
        <fullName evidence="2">Protoporphyrinogen/coproporphyrinogen oxidase</fullName>
    </submittedName>
</protein>
<evidence type="ECO:0000313" key="2">
    <source>
        <dbReference type="EMBL" id="MFD0789745.1"/>
    </source>
</evidence>